<dbReference type="InterPro" id="IPR036510">
    <property type="entry name" value="Ribosomal_bS20_sf"/>
</dbReference>
<dbReference type="HAMAP" id="MF_00500">
    <property type="entry name" value="Ribosomal_bS20"/>
    <property type="match status" value="1"/>
</dbReference>
<protein>
    <recommendedName>
        <fullName evidence="7 8">Small ribosomal subunit protein bS20</fullName>
    </recommendedName>
</protein>
<dbReference type="GO" id="GO:0005829">
    <property type="term" value="C:cytosol"/>
    <property type="evidence" value="ECO:0007669"/>
    <property type="project" value="TreeGrafter"/>
</dbReference>
<evidence type="ECO:0000313" key="11">
    <source>
        <dbReference type="Proteomes" id="UP000587586"/>
    </source>
</evidence>
<evidence type="ECO:0000256" key="2">
    <source>
        <dbReference type="ARBA" id="ARBA00007634"/>
    </source>
</evidence>
<dbReference type="NCBIfam" id="TIGR00029">
    <property type="entry name" value="S20"/>
    <property type="match status" value="1"/>
</dbReference>
<dbReference type="AlphaFoldDB" id="A0A6V8NAJ8"/>
<keyword evidence="11" id="KW-1185">Reference proteome</keyword>
<evidence type="ECO:0000256" key="8">
    <source>
        <dbReference type="HAMAP-Rule" id="MF_00500"/>
    </source>
</evidence>
<keyword evidence="3 8" id="KW-0699">rRNA-binding</keyword>
<evidence type="ECO:0000256" key="6">
    <source>
        <dbReference type="ARBA" id="ARBA00023274"/>
    </source>
</evidence>
<comment type="similarity">
    <text evidence="2 8">Belongs to the bacterial ribosomal protein bS20 family.</text>
</comment>
<gene>
    <name evidence="8 10" type="primary">rpsT</name>
    <name evidence="10" type="ORF">GMLC_30490</name>
</gene>
<dbReference type="GO" id="GO:0006412">
    <property type="term" value="P:translation"/>
    <property type="evidence" value="ECO:0007669"/>
    <property type="project" value="UniProtKB-UniRule"/>
</dbReference>
<evidence type="ECO:0000256" key="7">
    <source>
        <dbReference type="ARBA" id="ARBA00035136"/>
    </source>
</evidence>
<name>A0A6V8NAJ8_9BACT</name>
<organism evidence="10 11">
    <name type="scientific">Geomonas limicola</name>
    <dbReference type="NCBI Taxonomy" id="2740186"/>
    <lineage>
        <taxon>Bacteria</taxon>
        <taxon>Pseudomonadati</taxon>
        <taxon>Thermodesulfobacteriota</taxon>
        <taxon>Desulfuromonadia</taxon>
        <taxon>Geobacterales</taxon>
        <taxon>Geobacteraceae</taxon>
        <taxon>Geomonas</taxon>
    </lineage>
</organism>
<comment type="caution">
    <text evidence="10">The sequence shown here is derived from an EMBL/GenBank/DDBJ whole genome shotgun (WGS) entry which is preliminary data.</text>
</comment>
<dbReference type="GO" id="GO:0003735">
    <property type="term" value="F:structural constituent of ribosome"/>
    <property type="evidence" value="ECO:0007669"/>
    <property type="project" value="InterPro"/>
</dbReference>
<keyword evidence="5 8" id="KW-0689">Ribosomal protein</keyword>
<dbReference type="Gene3D" id="1.20.58.110">
    <property type="entry name" value="Ribosomal protein S20"/>
    <property type="match status" value="1"/>
</dbReference>
<dbReference type="InterPro" id="IPR002583">
    <property type="entry name" value="Ribosomal_bS20"/>
</dbReference>
<keyword evidence="6 8" id="KW-0687">Ribonucleoprotein</keyword>
<evidence type="ECO:0000256" key="5">
    <source>
        <dbReference type="ARBA" id="ARBA00022980"/>
    </source>
</evidence>
<comment type="function">
    <text evidence="1 8">Binds directly to 16S ribosomal RNA.</text>
</comment>
<evidence type="ECO:0000256" key="3">
    <source>
        <dbReference type="ARBA" id="ARBA00022730"/>
    </source>
</evidence>
<dbReference type="GO" id="GO:0070181">
    <property type="term" value="F:small ribosomal subunit rRNA binding"/>
    <property type="evidence" value="ECO:0007669"/>
    <property type="project" value="TreeGrafter"/>
</dbReference>
<reference evidence="11" key="1">
    <citation type="submission" date="2020-06" db="EMBL/GenBank/DDBJ databases">
        <title>Draft genomic sequecing of Geomonas sp. Red745.</title>
        <authorList>
            <person name="Itoh H."/>
            <person name="Xu Z.X."/>
            <person name="Ushijima N."/>
            <person name="Masuda Y."/>
            <person name="Shiratori Y."/>
            <person name="Senoo K."/>
        </authorList>
    </citation>
    <scope>NUCLEOTIDE SEQUENCE [LARGE SCALE GENOMIC DNA]</scope>
    <source>
        <strain evidence="11">Red745</strain>
    </source>
</reference>
<keyword evidence="4 8" id="KW-0694">RNA-binding</keyword>
<evidence type="ECO:0000256" key="1">
    <source>
        <dbReference type="ARBA" id="ARBA00003134"/>
    </source>
</evidence>
<dbReference type="Proteomes" id="UP000587586">
    <property type="component" value="Unassembled WGS sequence"/>
</dbReference>
<dbReference type="RefSeq" id="WP_183362050.1">
    <property type="nucleotide sequence ID" value="NZ_BLXZ01000006.1"/>
</dbReference>
<feature type="compositionally biased region" description="Basic residues" evidence="9">
    <location>
        <begin position="1"/>
        <end position="15"/>
    </location>
</feature>
<dbReference type="GO" id="GO:0015935">
    <property type="term" value="C:small ribosomal subunit"/>
    <property type="evidence" value="ECO:0007669"/>
    <property type="project" value="TreeGrafter"/>
</dbReference>
<accession>A0A6V8NAJ8</accession>
<evidence type="ECO:0000256" key="4">
    <source>
        <dbReference type="ARBA" id="ARBA00022884"/>
    </source>
</evidence>
<evidence type="ECO:0000313" key="10">
    <source>
        <dbReference type="EMBL" id="GFO69470.1"/>
    </source>
</evidence>
<evidence type="ECO:0000256" key="9">
    <source>
        <dbReference type="SAM" id="MobiDB-lite"/>
    </source>
</evidence>
<sequence length="87" mass="9428">MANHKSAIKRIKQTAKRTERNKHERSTLRTFIKRVREAVASKDQAAAQAALAVAIPVIDGAATKGIIHASNASRNVSRLTKLVNTLG</sequence>
<dbReference type="EMBL" id="BLXZ01000006">
    <property type="protein sequence ID" value="GFO69470.1"/>
    <property type="molecule type" value="Genomic_DNA"/>
</dbReference>
<dbReference type="PANTHER" id="PTHR33398:SF1">
    <property type="entry name" value="SMALL RIBOSOMAL SUBUNIT PROTEIN BS20C"/>
    <property type="match status" value="1"/>
</dbReference>
<feature type="region of interest" description="Disordered" evidence="9">
    <location>
        <begin position="1"/>
        <end position="26"/>
    </location>
</feature>
<feature type="compositionally biased region" description="Basic and acidic residues" evidence="9">
    <location>
        <begin position="16"/>
        <end position="26"/>
    </location>
</feature>
<dbReference type="SUPFAM" id="SSF46992">
    <property type="entry name" value="Ribosomal protein S20"/>
    <property type="match status" value="1"/>
</dbReference>
<proteinExistence type="inferred from homology"/>
<dbReference type="Pfam" id="PF01649">
    <property type="entry name" value="Ribosomal_S20p"/>
    <property type="match status" value="1"/>
</dbReference>
<dbReference type="PANTHER" id="PTHR33398">
    <property type="entry name" value="30S RIBOSOMAL PROTEIN S20"/>
    <property type="match status" value="1"/>
</dbReference>
<dbReference type="FunFam" id="1.20.58.110:FF:000001">
    <property type="entry name" value="30S ribosomal protein S20"/>
    <property type="match status" value="1"/>
</dbReference>